<name>A0A1V4L1L7_PATFA</name>
<dbReference type="OrthoDB" id="9998912at2759"/>
<protein>
    <submittedName>
        <fullName evidence="1">Uncharacterized protein</fullName>
    </submittedName>
</protein>
<organism evidence="1 2">
    <name type="scientific">Patagioenas fasciata monilis</name>
    <dbReference type="NCBI Taxonomy" id="372326"/>
    <lineage>
        <taxon>Eukaryota</taxon>
        <taxon>Metazoa</taxon>
        <taxon>Chordata</taxon>
        <taxon>Craniata</taxon>
        <taxon>Vertebrata</taxon>
        <taxon>Euteleostomi</taxon>
        <taxon>Archelosauria</taxon>
        <taxon>Archosauria</taxon>
        <taxon>Dinosauria</taxon>
        <taxon>Saurischia</taxon>
        <taxon>Theropoda</taxon>
        <taxon>Coelurosauria</taxon>
        <taxon>Aves</taxon>
        <taxon>Neognathae</taxon>
        <taxon>Neoaves</taxon>
        <taxon>Columbimorphae</taxon>
        <taxon>Columbiformes</taxon>
        <taxon>Columbidae</taxon>
        <taxon>Patagioenas</taxon>
    </lineage>
</organism>
<sequence>MLVFGGNTHNDTSMSHGAKCFSSDFMAYDIGHLIMIYLVLLDQEHPQDYVGMLADHQCHSRNTILVVLHA</sequence>
<dbReference type="EMBL" id="LSYS01000308">
    <property type="protein sequence ID" value="OPJ90401.1"/>
    <property type="molecule type" value="Genomic_DNA"/>
</dbReference>
<dbReference type="STRING" id="372326.A0A1V4L1L7"/>
<evidence type="ECO:0000313" key="1">
    <source>
        <dbReference type="EMBL" id="OPJ90401.1"/>
    </source>
</evidence>
<gene>
    <name evidence="1" type="ORF">AV530_017648</name>
</gene>
<proteinExistence type="predicted"/>
<accession>A0A1V4L1L7</accession>
<evidence type="ECO:0000313" key="2">
    <source>
        <dbReference type="Proteomes" id="UP000190648"/>
    </source>
</evidence>
<reference evidence="1 2" key="1">
    <citation type="submission" date="2016-02" db="EMBL/GenBank/DDBJ databases">
        <title>Band-tailed pigeon sequencing and assembly.</title>
        <authorList>
            <person name="Soares A.E."/>
            <person name="Novak B.J."/>
            <person name="Rice E.S."/>
            <person name="O'Connell B."/>
            <person name="Chang D."/>
            <person name="Weber S."/>
            <person name="Shapiro B."/>
        </authorList>
    </citation>
    <scope>NUCLEOTIDE SEQUENCE [LARGE SCALE GENOMIC DNA]</scope>
    <source>
        <strain evidence="1">BTP2013</strain>
        <tissue evidence="1">Blood</tissue>
    </source>
</reference>
<dbReference type="Proteomes" id="UP000190648">
    <property type="component" value="Unassembled WGS sequence"/>
</dbReference>
<dbReference type="AlphaFoldDB" id="A0A1V4L1L7"/>
<keyword evidence="2" id="KW-1185">Reference proteome</keyword>
<comment type="caution">
    <text evidence="1">The sequence shown here is derived from an EMBL/GenBank/DDBJ whole genome shotgun (WGS) entry which is preliminary data.</text>
</comment>